<name>A0A060BJF8_PECGO</name>
<dbReference type="AlphaFoldDB" id="A0A060BJF8"/>
<organism evidence="1">
    <name type="scientific">Pectinophora gossypiella</name>
    <name type="common">Cotton pink bollworm</name>
    <name type="synonym">Depressaria gossypiella</name>
    <dbReference type="NCBI Taxonomy" id="13191"/>
    <lineage>
        <taxon>Eukaryota</taxon>
        <taxon>Metazoa</taxon>
        <taxon>Ecdysozoa</taxon>
        <taxon>Arthropoda</taxon>
        <taxon>Hexapoda</taxon>
        <taxon>Insecta</taxon>
        <taxon>Pterygota</taxon>
        <taxon>Neoptera</taxon>
        <taxon>Endopterygota</taxon>
        <taxon>Lepidoptera</taxon>
        <taxon>Glossata</taxon>
        <taxon>Ditrysia</taxon>
        <taxon>Gelechioidea</taxon>
        <taxon>Gelechiidae</taxon>
        <taxon>Apatetrinae</taxon>
        <taxon>Pectinophora</taxon>
    </lineage>
</organism>
<protein>
    <submittedName>
        <fullName evidence="1">Mutant cadherin</fullName>
    </submittedName>
</protein>
<sequence>MAGDACILVTVLLTFATSVFGIVEMLLHD</sequence>
<accession>A0A060BJF8</accession>
<dbReference type="EMBL" id="KJ480775">
    <property type="protein sequence ID" value="AIA80605.1"/>
    <property type="molecule type" value="mRNA"/>
</dbReference>
<evidence type="ECO:0000313" key="1">
    <source>
        <dbReference type="EMBL" id="AIA80605.1"/>
    </source>
</evidence>
<dbReference type="EMBL" id="KJ480774">
    <property type="protein sequence ID" value="AIA80604.1"/>
    <property type="molecule type" value="mRNA"/>
</dbReference>
<proteinExistence type="evidence at transcript level"/>
<reference evidence="1" key="1">
    <citation type="journal article" date="2014" name="PLoS ONE">
        <title>Alternative splicing and highly variable cadherin transcripts associated with field-evolved resistance of pink bollworm to bt cotton in India.</title>
        <authorList>
            <person name="Fabrick J.A."/>
            <person name="Ponnuraj J."/>
            <person name="Singh A."/>
            <person name="Tanwar R.K."/>
            <person name="Unnithan G.C."/>
            <person name="Yelich A.J."/>
            <person name="Li X."/>
            <person name="Carriere Y."/>
            <person name="Tabashnik B.E."/>
        </authorList>
    </citation>
    <scope>NUCLEOTIDE SEQUENCE</scope>
</reference>
<gene>
    <name evidence="1" type="primary">Cad1</name>
</gene>